<reference evidence="2" key="1">
    <citation type="submission" date="2020-05" db="UniProtKB">
        <authorList>
            <consortium name="EnsemblMetazoa"/>
        </authorList>
    </citation>
    <scope>IDENTIFICATION</scope>
    <source>
        <strain evidence="2">TTRI</strain>
    </source>
</reference>
<name>A0A1A9VQA8_GLOAU</name>
<protein>
    <submittedName>
        <fullName evidence="2">Uncharacterized protein</fullName>
    </submittedName>
</protein>
<evidence type="ECO:0000313" key="3">
    <source>
        <dbReference type="Proteomes" id="UP000078200"/>
    </source>
</evidence>
<dbReference type="Proteomes" id="UP000078200">
    <property type="component" value="Unassembled WGS sequence"/>
</dbReference>
<dbReference type="AlphaFoldDB" id="A0A1A9VQA8"/>
<keyword evidence="1" id="KW-1133">Transmembrane helix</keyword>
<evidence type="ECO:0000313" key="2">
    <source>
        <dbReference type="EnsemblMetazoa" id="GAUT044191-PA"/>
    </source>
</evidence>
<sequence length="123" mass="13960">MKLLLYATFAMQAFVKGSNNSNDAVLNRQINCVIELWMRWSRSMANKYRLHISPSNMDFKSKRLSQHRSNILEGTRTVVVFNYLLASFSAPESGSLKLQQIKSHIAIVIVVIVVIVVVVAEKH</sequence>
<proteinExistence type="predicted"/>
<keyword evidence="1" id="KW-0812">Transmembrane</keyword>
<dbReference type="VEuPathDB" id="VectorBase:GAUT044191"/>
<feature type="transmembrane region" description="Helical" evidence="1">
    <location>
        <begin position="101"/>
        <end position="120"/>
    </location>
</feature>
<keyword evidence="1" id="KW-0472">Membrane</keyword>
<accession>A0A1A9VQA8</accession>
<dbReference type="EnsemblMetazoa" id="GAUT044191-RA">
    <property type="protein sequence ID" value="GAUT044191-PA"/>
    <property type="gene ID" value="GAUT044191"/>
</dbReference>
<organism evidence="2 3">
    <name type="scientific">Glossina austeni</name>
    <name type="common">Savannah tsetse fly</name>
    <dbReference type="NCBI Taxonomy" id="7395"/>
    <lineage>
        <taxon>Eukaryota</taxon>
        <taxon>Metazoa</taxon>
        <taxon>Ecdysozoa</taxon>
        <taxon>Arthropoda</taxon>
        <taxon>Hexapoda</taxon>
        <taxon>Insecta</taxon>
        <taxon>Pterygota</taxon>
        <taxon>Neoptera</taxon>
        <taxon>Endopterygota</taxon>
        <taxon>Diptera</taxon>
        <taxon>Brachycera</taxon>
        <taxon>Muscomorpha</taxon>
        <taxon>Hippoboscoidea</taxon>
        <taxon>Glossinidae</taxon>
        <taxon>Glossina</taxon>
    </lineage>
</organism>
<keyword evidence="3" id="KW-1185">Reference proteome</keyword>
<evidence type="ECO:0000256" key="1">
    <source>
        <dbReference type="SAM" id="Phobius"/>
    </source>
</evidence>